<evidence type="ECO:0000256" key="7">
    <source>
        <dbReference type="SAM" id="MobiDB-lite"/>
    </source>
</evidence>
<feature type="domain" description="PH" evidence="9">
    <location>
        <begin position="244"/>
        <end position="349"/>
    </location>
</feature>
<dbReference type="KEGG" id="aqu:100635397"/>
<dbReference type="PROSITE" id="PS50003">
    <property type="entry name" value="PH_DOMAIN"/>
    <property type="match status" value="1"/>
</dbReference>
<dbReference type="GO" id="GO:0005886">
    <property type="term" value="C:plasma membrane"/>
    <property type="evidence" value="ECO:0007669"/>
    <property type="project" value="TreeGrafter"/>
</dbReference>
<dbReference type="SMART" id="SM00326">
    <property type="entry name" value="SH3"/>
    <property type="match status" value="1"/>
</dbReference>
<dbReference type="PANTHER" id="PTHR15129:SF0">
    <property type="entry name" value="SH3 DOMAIN-CONTAINING PROTEIN"/>
    <property type="match status" value="1"/>
</dbReference>
<feature type="region of interest" description="Disordered" evidence="7">
    <location>
        <begin position="359"/>
        <end position="396"/>
    </location>
</feature>
<evidence type="ECO:0000256" key="3">
    <source>
        <dbReference type="ARBA" id="ARBA00022443"/>
    </source>
</evidence>
<sequence length="589" mass="66582">MAATEKALLTDVLDCLSGVHHYLLQDLANERLSVQNQQKRQQHMQAMNGLIQKIQSSHPSIRPRMNTPGKINPLPPKLSPKPPPPVPVEEEEPQEVYEVPENPAAENYLSFEPQNISQPPTNSNIQQDNDSQEEYLAMEADEDRIEEETYEEPQKLDEEPQDLYEEAVPLSIEPPTPTVIFPSAPTSSKSFEPAGYMDPQKLTPADELNKRASIIPDDMGDWELAYDQSNTKKKEKIKAANLKNIVIKGWLEKLGGRNQTSWQKRYCVLAGVFMYFYEKETGNTYNNRVPMMGFMPNPVPSLTRPKRKEFAFKLSSVNNTPGGKKDYYFRAKSEEECTSWIEEIRKTGDAARGVMEKRKSMTLPAARSQLQPQPIPEERGRSVSSISEEQENYEALDPITEPQEDYVDVTPGAEEPQEDYVDLTPVVPNILEEEPQEDYIEAIDIKPQLPGKPSIRTTPQMPLPPPPQSNQPTNRPGVPPPVSTVQPTHRPAVPRPDPVVDTTRVYEQNGNNTGIEYKNVYVILWDFMTQERDEVSLRRGDLVLVPDATSGQEWWFGELLDEHASRKVGRSGLFPASYSSNAFELITAS</sequence>
<dbReference type="InterPro" id="IPR001849">
    <property type="entry name" value="PH_domain"/>
</dbReference>
<dbReference type="InterPro" id="IPR037781">
    <property type="entry name" value="SKAP_fam"/>
</dbReference>
<dbReference type="InterPro" id="IPR036028">
    <property type="entry name" value="SH3-like_dom_sf"/>
</dbReference>
<feature type="region of interest" description="Disordered" evidence="7">
    <location>
        <begin position="448"/>
        <end position="500"/>
    </location>
</feature>
<evidence type="ECO:0000313" key="10">
    <source>
        <dbReference type="EnsemblMetazoa" id="Aqu2.1.30884_001"/>
    </source>
</evidence>
<keyword evidence="11" id="KW-1185">Reference proteome</keyword>
<dbReference type="SMART" id="SM00233">
    <property type="entry name" value="PH"/>
    <property type="match status" value="1"/>
</dbReference>
<keyword evidence="3 6" id="KW-0728">SH3 domain</keyword>
<evidence type="ECO:0000256" key="4">
    <source>
        <dbReference type="ARBA" id="ARBA00022490"/>
    </source>
</evidence>
<dbReference type="SUPFAM" id="SSF50044">
    <property type="entry name" value="SH3-domain"/>
    <property type="match status" value="1"/>
</dbReference>
<dbReference type="CDD" id="cd00174">
    <property type="entry name" value="SH3"/>
    <property type="match status" value="1"/>
</dbReference>
<dbReference type="Proteomes" id="UP000007879">
    <property type="component" value="Unassembled WGS sequence"/>
</dbReference>
<reference evidence="10" key="2">
    <citation type="submission" date="2017-05" db="UniProtKB">
        <authorList>
            <consortium name="EnsemblMetazoa"/>
        </authorList>
    </citation>
    <scope>IDENTIFICATION</scope>
</reference>
<keyword evidence="4" id="KW-0963">Cytoplasm</keyword>
<feature type="domain" description="SH3" evidence="8">
    <location>
        <begin position="516"/>
        <end position="584"/>
    </location>
</feature>
<dbReference type="SUPFAM" id="SSF50729">
    <property type="entry name" value="PH domain-like"/>
    <property type="match status" value="1"/>
</dbReference>
<evidence type="ECO:0000259" key="8">
    <source>
        <dbReference type="PROSITE" id="PS50002"/>
    </source>
</evidence>
<evidence type="ECO:0000256" key="1">
    <source>
        <dbReference type="ARBA" id="ARBA00004496"/>
    </source>
</evidence>
<dbReference type="EnsemblMetazoa" id="XM_011405840.2">
    <property type="protein sequence ID" value="XP_011404142.2"/>
    <property type="gene ID" value="LOC100635397"/>
</dbReference>
<evidence type="ECO:0000256" key="6">
    <source>
        <dbReference type="PROSITE-ProRule" id="PRU00192"/>
    </source>
</evidence>
<gene>
    <name evidence="10" type="primary">100635397</name>
</gene>
<dbReference type="Gene3D" id="2.30.30.40">
    <property type="entry name" value="SH3 Domains"/>
    <property type="match status" value="1"/>
</dbReference>
<evidence type="ECO:0000259" key="9">
    <source>
        <dbReference type="PROSITE" id="PS50003"/>
    </source>
</evidence>
<evidence type="ECO:0000256" key="5">
    <source>
        <dbReference type="ARBA" id="ARBA00022553"/>
    </source>
</evidence>
<dbReference type="PANTHER" id="PTHR15129">
    <property type="entry name" value="SRC-ASSOCIATED ADAPTOR PROTEIN"/>
    <property type="match status" value="1"/>
</dbReference>
<dbReference type="PROSITE" id="PS50002">
    <property type="entry name" value="SH3"/>
    <property type="match status" value="1"/>
</dbReference>
<keyword evidence="5" id="KW-0597">Phosphoprotein</keyword>
<dbReference type="Gene3D" id="2.30.29.30">
    <property type="entry name" value="Pleckstrin-homology domain (PH domain)/Phosphotyrosine-binding domain (PTB)"/>
    <property type="match status" value="1"/>
</dbReference>
<accession>A0A1X7UTN4</accession>
<dbReference type="AlphaFoldDB" id="A0A1X7UTN4"/>
<dbReference type="OrthoDB" id="243840at2759"/>
<reference evidence="11" key="1">
    <citation type="journal article" date="2010" name="Nature">
        <title>The Amphimedon queenslandica genome and the evolution of animal complexity.</title>
        <authorList>
            <person name="Srivastava M."/>
            <person name="Simakov O."/>
            <person name="Chapman J."/>
            <person name="Fahey B."/>
            <person name="Gauthier M.E."/>
            <person name="Mitros T."/>
            <person name="Richards G.S."/>
            <person name="Conaco C."/>
            <person name="Dacre M."/>
            <person name="Hellsten U."/>
            <person name="Larroux C."/>
            <person name="Putnam N.H."/>
            <person name="Stanke M."/>
            <person name="Adamska M."/>
            <person name="Darling A."/>
            <person name="Degnan S.M."/>
            <person name="Oakley T.H."/>
            <person name="Plachetzki D.C."/>
            <person name="Zhai Y."/>
            <person name="Adamski M."/>
            <person name="Calcino A."/>
            <person name="Cummins S.F."/>
            <person name="Goodstein D.M."/>
            <person name="Harris C."/>
            <person name="Jackson D.J."/>
            <person name="Leys S.P."/>
            <person name="Shu S."/>
            <person name="Woodcroft B.J."/>
            <person name="Vervoort M."/>
            <person name="Kosik K.S."/>
            <person name="Manning G."/>
            <person name="Degnan B.M."/>
            <person name="Rokhsar D.S."/>
        </authorList>
    </citation>
    <scope>NUCLEOTIDE SEQUENCE [LARGE SCALE GENOMIC DNA]</scope>
</reference>
<dbReference type="GO" id="GO:0005737">
    <property type="term" value="C:cytoplasm"/>
    <property type="evidence" value="ECO:0007669"/>
    <property type="project" value="UniProtKB-SubCell"/>
</dbReference>
<dbReference type="STRING" id="400682.A0A1X7UTN4"/>
<protein>
    <recommendedName>
        <fullName evidence="12">PH domain-containing protein</fullName>
    </recommendedName>
</protein>
<dbReference type="EnsemblMetazoa" id="Aqu2.1.30884_001">
    <property type="protein sequence ID" value="Aqu2.1.30884_001"/>
    <property type="gene ID" value="Aqu2.1.30884"/>
</dbReference>
<evidence type="ECO:0000313" key="11">
    <source>
        <dbReference type="Proteomes" id="UP000007879"/>
    </source>
</evidence>
<proteinExistence type="inferred from homology"/>
<dbReference type="InterPro" id="IPR001452">
    <property type="entry name" value="SH3_domain"/>
</dbReference>
<evidence type="ECO:0008006" key="12">
    <source>
        <dbReference type="Google" id="ProtNLM"/>
    </source>
</evidence>
<evidence type="ECO:0000256" key="2">
    <source>
        <dbReference type="ARBA" id="ARBA00005864"/>
    </source>
</evidence>
<dbReference type="Pfam" id="PF14604">
    <property type="entry name" value="SH3_9"/>
    <property type="match status" value="1"/>
</dbReference>
<comment type="subcellular location">
    <subcellularLocation>
        <location evidence="1">Cytoplasm</location>
    </subcellularLocation>
</comment>
<dbReference type="InterPro" id="IPR011993">
    <property type="entry name" value="PH-like_dom_sf"/>
</dbReference>
<organism evidence="10">
    <name type="scientific">Amphimedon queenslandica</name>
    <name type="common">Sponge</name>
    <dbReference type="NCBI Taxonomy" id="400682"/>
    <lineage>
        <taxon>Eukaryota</taxon>
        <taxon>Metazoa</taxon>
        <taxon>Porifera</taxon>
        <taxon>Demospongiae</taxon>
        <taxon>Heteroscleromorpha</taxon>
        <taxon>Haplosclerida</taxon>
        <taxon>Niphatidae</taxon>
        <taxon>Amphimedon</taxon>
    </lineage>
</organism>
<name>A0A1X7UTN4_AMPQE</name>
<feature type="region of interest" description="Disordered" evidence="7">
    <location>
        <begin position="58"/>
        <end position="97"/>
    </location>
</feature>
<dbReference type="InParanoid" id="A0A1X7UTN4"/>
<comment type="similarity">
    <text evidence="2">Belongs to the SKAP family.</text>
</comment>
<feature type="compositionally biased region" description="Pro residues" evidence="7">
    <location>
        <begin position="73"/>
        <end position="87"/>
    </location>
</feature>
<dbReference type="Pfam" id="PF00169">
    <property type="entry name" value="PH"/>
    <property type="match status" value="1"/>
</dbReference>